<dbReference type="AlphaFoldDB" id="A0A7X1B0S9"/>
<evidence type="ECO:0000313" key="8">
    <source>
        <dbReference type="Proteomes" id="UP000525652"/>
    </source>
</evidence>
<dbReference type="PROSITE" id="PS51987">
    <property type="entry name" value="GS_CATALYTIC"/>
    <property type="match status" value="1"/>
</dbReference>
<dbReference type="GO" id="GO:0004356">
    <property type="term" value="F:glutamine synthetase activity"/>
    <property type="evidence" value="ECO:0007669"/>
    <property type="project" value="UniProtKB-EC"/>
</dbReference>
<sequence>MSLSEYKALPYSRARGDAFGSLPSDEEIDKIHKELEAAGVKYTVGAYVDIHGVPKGKFVPLSHFKHFAKGSELYTGYALDGLGQSPNDDEICSIPDLGHIIQLPWQPEVAWMPADNGFKGEPYEVNSRVALQKVLKKANDMGFGMNLGVEPEIFVIRKNEDGSIEVPDAEDKLVKSCYDVRCLMTRFEWIDKMSTTIDALGWELYSLDHEDANSQFEFDFKHCDALTMCDRLIFLRMMAKQYAEEEGLVATFMPKPFANKTGSGAHFNMSLYDLETGGNLFEDPNDPRGLGLSKLGYQFVAGILRHGPALCAAFAPTVNSYKRLVRRGLMAYYSWAPVFNSYGRNNRTNSVRIPMGGGRVESRNADSSCNPYLAATLVLAAGLEGIAEDLDPGNPQEVNLYELDQAGLAERGIQELPRTLHEAVEAFAADPFVTETLGEELRNEFVSYKSEEWIQYHQRVSAWEIEEYVQKF</sequence>
<dbReference type="InterPro" id="IPR017536">
    <property type="entry name" value="Glutamine_synthetase_typeIII"/>
</dbReference>
<evidence type="ECO:0000259" key="6">
    <source>
        <dbReference type="PROSITE" id="PS51987"/>
    </source>
</evidence>
<dbReference type="InterPro" id="IPR014746">
    <property type="entry name" value="Gln_synth/guanido_kin_cat_dom"/>
</dbReference>
<dbReference type="PANTHER" id="PTHR43785">
    <property type="entry name" value="GAMMA-GLUTAMYLPUTRESCINE SYNTHETASE"/>
    <property type="match status" value="1"/>
</dbReference>
<comment type="caution">
    <text evidence="7">The sequence shown here is derived from an EMBL/GenBank/DDBJ whole genome shotgun (WGS) entry which is preliminary data.</text>
</comment>
<organism evidence="7 8">
    <name type="scientific">Puniceicoccus vermicola</name>
    <dbReference type="NCBI Taxonomy" id="388746"/>
    <lineage>
        <taxon>Bacteria</taxon>
        <taxon>Pseudomonadati</taxon>
        <taxon>Verrucomicrobiota</taxon>
        <taxon>Opitutia</taxon>
        <taxon>Puniceicoccales</taxon>
        <taxon>Puniceicoccaceae</taxon>
        <taxon>Puniceicoccus</taxon>
    </lineage>
</organism>
<evidence type="ECO:0000256" key="2">
    <source>
        <dbReference type="ARBA" id="ARBA00022598"/>
    </source>
</evidence>
<evidence type="ECO:0000256" key="3">
    <source>
        <dbReference type="ARBA" id="ARBA00022842"/>
    </source>
</evidence>
<dbReference type="Gene3D" id="3.30.590.10">
    <property type="entry name" value="Glutamine synthetase/guanido kinase, catalytic domain"/>
    <property type="match status" value="1"/>
</dbReference>
<dbReference type="EC" id="6.3.1.2" evidence="7"/>
<dbReference type="PROSITE" id="PS00181">
    <property type="entry name" value="GLNA_ATP"/>
    <property type="match status" value="1"/>
</dbReference>
<reference evidence="7 8" key="1">
    <citation type="submission" date="2020-07" db="EMBL/GenBank/DDBJ databases">
        <authorList>
            <person name="Feng X."/>
        </authorList>
    </citation>
    <scope>NUCLEOTIDE SEQUENCE [LARGE SCALE GENOMIC DNA]</scope>
    <source>
        <strain evidence="7 8">JCM14086</strain>
    </source>
</reference>
<protein>
    <submittedName>
        <fullName evidence="7">Type III glutamate--ammonia ligase</fullName>
        <ecNumber evidence="7">6.3.1.2</ecNumber>
    </submittedName>
</protein>
<feature type="domain" description="GS catalytic" evidence="6">
    <location>
        <begin position="127"/>
        <end position="472"/>
    </location>
</feature>
<keyword evidence="3" id="KW-0460">Magnesium</keyword>
<dbReference type="InterPro" id="IPR027303">
    <property type="entry name" value="Gln_synth_gly_rich_site"/>
</dbReference>
<dbReference type="Gene3D" id="3.10.20.70">
    <property type="entry name" value="Glutamine synthetase, N-terminal domain"/>
    <property type="match status" value="1"/>
</dbReference>
<name>A0A7X1B0S9_9BACT</name>
<keyword evidence="8" id="KW-1185">Reference proteome</keyword>
<dbReference type="InterPro" id="IPR008146">
    <property type="entry name" value="Gln_synth_cat_dom"/>
</dbReference>
<dbReference type="Pfam" id="PF00120">
    <property type="entry name" value="Gln-synt_C"/>
    <property type="match status" value="1"/>
</dbReference>
<dbReference type="EMBL" id="JACHVA010000089">
    <property type="protein sequence ID" value="MBC2602428.1"/>
    <property type="molecule type" value="Genomic_DNA"/>
</dbReference>
<dbReference type="SUPFAM" id="SSF55931">
    <property type="entry name" value="Glutamine synthetase/guanido kinase"/>
    <property type="match status" value="1"/>
</dbReference>
<dbReference type="SMART" id="SM01230">
    <property type="entry name" value="Gln-synt_C"/>
    <property type="match status" value="1"/>
</dbReference>
<comment type="similarity">
    <text evidence="4 5">Belongs to the glutamine synthetase family.</text>
</comment>
<evidence type="ECO:0000256" key="5">
    <source>
        <dbReference type="RuleBase" id="RU000384"/>
    </source>
</evidence>
<dbReference type="NCBIfam" id="TIGR03105">
    <property type="entry name" value="gln_synth_III"/>
    <property type="match status" value="1"/>
</dbReference>
<dbReference type="SUPFAM" id="SSF54368">
    <property type="entry name" value="Glutamine synthetase, N-terminal domain"/>
    <property type="match status" value="1"/>
</dbReference>
<keyword evidence="2 7" id="KW-0436">Ligase</keyword>
<dbReference type="RefSeq" id="WP_185693111.1">
    <property type="nucleotide sequence ID" value="NZ_JACHVA010000089.1"/>
</dbReference>
<dbReference type="GO" id="GO:0006542">
    <property type="term" value="P:glutamine biosynthetic process"/>
    <property type="evidence" value="ECO:0007669"/>
    <property type="project" value="InterPro"/>
</dbReference>
<dbReference type="InterPro" id="IPR036651">
    <property type="entry name" value="Gln_synt_N_sf"/>
</dbReference>
<dbReference type="Proteomes" id="UP000525652">
    <property type="component" value="Unassembled WGS sequence"/>
</dbReference>
<accession>A0A7X1B0S9</accession>
<evidence type="ECO:0000313" key="7">
    <source>
        <dbReference type="EMBL" id="MBC2602428.1"/>
    </source>
</evidence>
<comment type="cofactor">
    <cofactor evidence="1">
        <name>Mg(2+)</name>
        <dbReference type="ChEBI" id="CHEBI:18420"/>
    </cofactor>
</comment>
<dbReference type="PANTHER" id="PTHR43785:SF12">
    <property type="entry name" value="TYPE-1 GLUTAMINE SYNTHETASE 2"/>
    <property type="match status" value="1"/>
</dbReference>
<evidence type="ECO:0000256" key="1">
    <source>
        <dbReference type="ARBA" id="ARBA00001946"/>
    </source>
</evidence>
<proteinExistence type="inferred from homology"/>
<gene>
    <name evidence="7" type="primary">glnT</name>
    <name evidence="7" type="ORF">H5P30_11630</name>
</gene>
<evidence type="ECO:0000256" key="4">
    <source>
        <dbReference type="PROSITE-ProRule" id="PRU01331"/>
    </source>
</evidence>